<name>A0AA41Q6B5_9ACTN</name>
<evidence type="ECO:0000313" key="1">
    <source>
        <dbReference type="EMBL" id="MCF2531486.1"/>
    </source>
</evidence>
<keyword evidence="2" id="KW-1185">Reference proteome</keyword>
<evidence type="ECO:0000313" key="2">
    <source>
        <dbReference type="Proteomes" id="UP001165378"/>
    </source>
</evidence>
<dbReference type="AlphaFoldDB" id="A0AA41Q6B5"/>
<comment type="caution">
    <text evidence="1">The sequence shown here is derived from an EMBL/GenBank/DDBJ whole genome shotgun (WGS) entry which is preliminary data.</text>
</comment>
<sequence>MDHDALARQLAAVAGQLRLLVLAMDDLGVSTDSYGRQHLHLLADCLDDTARQVGALLRHPGPPSPPA</sequence>
<dbReference type="Proteomes" id="UP001165378">
    <property type="component" value="Unassembled WGS sequence"/>
</dbReference>
<dbReference type="RefSeq" id="WP_235056135.1">
    <property type="nucleotide sequence ID" value="NZ_JAKFHA010000024.1"/>
</dbReference>
<accession>A0AA41Q6B5</accession>
<dbReference type="EMBL" id="JAKFHA010000024">
    <property type="protein sequence ID" value="MCF2531486.1"/>
    <property type="molecule type" value="Genomic_DNA"/>
</dbReference>
<protein>
    <submittedName>
        <fullName evidence="1">Uncharacterized protein</fullName>
    </submittedName>
</protein>
<proteinExistence type="predicted"/>
<gene>
    <name evidence="1" type="ORF">LZ495_30315</name>
</gene>
<organism evidence="1 2">
    <name type="scientific">Yinghuangia soli</name>
    <dbReference type="NCBI Taxonomy" id="2908204"/>
    <lineage>
        <taxon>Bacteria</taxon>
        <taxon>Bacillati</taxon>
        <taxon>Actinomycetota</taxon>
        <taxon>Actinomycetes</taxon>
        <taxon>Kitasatosporales</taxon>
        <taxon>Streptomycetaceae</taxon>
        <taxon>Yinghuangia</taxon>
    </lineage>
</organism>
<reference evidence="1" key="1">
    <citation type="submission" date="2022-01" db="EMBL/GenBank/DDBJ databases">
        <title>Genome-Based Taxonomic Classification of the Phylum Actinobacteria.</title>
        <authorList>
            <person name="Gao Y."/>
        </authorList>
    </citation>
    <scope>NUCLEOTIDE SEQUENCE</scope>
    <source>
        <strain evidence="1">KLBMP 8922</strain>
    </source>
</reference>